<reference evidence="2 3" key="1">
    <citation type="submission" date="2021-04" db="EMBL/GenBank/DDBJ databases">
        <authorList>
            <person name="De Guttry C."/>
            <person name="Zahm M."/>
            <person name="Klopp C."/>
            <person name="Cabau C."/>
            <person name="Louis A."/>
            <person name="Berthelot C."/>
            <person name="Parey E."/>
            <person name="Roest Crollius H."/>
            <person name="Montfort J."/>
            <person name="Robinson-Rechavi M."/>
            <person name="Bucao C."/>
            <person name="Bouchez O."/>
            <person name="Gislard M."/>
            <person name="Lluch J."/>
            <person name="Milhes M."/>
            <person name="Lampietro C."/>
            <person name="Lopez Roques C."/>
            <person name="Donnadieu C."/>
            <person name="Braasch I."/>
            <person name="Desvignes T."/>
            <person name="Postlethwait J."/>
            <person name="Bobe J."/>
            <person name="Wedekind C."/>
            <person name="Guiguen Y."/>
        </authorList>
    </citation>
    <scope>NUCLEOTIDE SEQUENCE [LARGE SCALE GENOMIC DNA]</scope>
    <source>
        <strain evidence="2">Cs_M1</strain>
        <tissue evidence="2">Blood</tissue>
    </source>
</reference>
<evidence type="ECO:0000313" key="2">
    <source>
        <dbReference type="EMBL" id="KAK6307653.1"/>
    </source>
</evidence>
<dbReference type="Proteomes" id="UP001356427">
    <property type="component" value="Unassembled WGS sequence"/>
</dbReference>
<name>A0AAN8QR43_9TELE</name>
<gene>
    <name evidence="2" type="ORF">J4Q44_G00228010</name>
</gene>
<feature type="region of interest" description="Disordered" evidence="1">
    <location>
        <begin position="50"/>
        <end position="74"/>
    </location>
</feature>
<dbReference type="EMBL" id="JAGTTL010000020">
    <property type="protein sequence ID" value="KAK6307653.1"/>
    <property type="molecule type" value="Genomic_DNA"/>
</dbReference>
<protein>
    <submittedName>
        <fullName evidence="2">Uncharacterized protein</fullName>
    </submittedName>
</protein>
<proteinExistence type="predicted"/>
<feature type="region of interest" description="Disordered" evidence="1">
    <location>
        <begin position="1"/>
        <end position="26"/>
    </location>
</feature>
<organism evidence="2 3">
    <name type="scientific">Coregonus suidteri</name>
    <dbReference type="NCBI Taxonomy" id="861788"/>
    <lineage>
        <taxon>Eukaryota</taxon>
        <taxon>Metazoa</taxon>
        <taxon>Chordata</taxon>
        <taxon>Craniata</taxon>
        <taxon>Vertebrata</taxon>
        <taxon>Euteleostomi</taxon>
        <taxon>Actinopterygii</taxon>
        <taxon>Neopterygii</taxon>
        <taxon>Teleostei</taxon>
        <taxon>Protacanthopterygii</taxon>
        <taxon>Salmoniformes</taxon>
        <taxon>Salmonidae</taxon>
        <taxon>Coregoninae</taxon>
        <taxon>Coregonus</taxon>
    </lineage>
</organism>
<evidence type="ECO:0000313" key="3">
    <source>
        <dbReference type="Proteomes" id="UP001356427"/>
    </source>
</evidence>
<accession>A0AAN8QR43</accession>
<feature type="compositionally biased region" description="Basic and acidic residues" evidence="1">
    <location>
        <begin position="51"/>
        <end position="60"/>
    </location>
</feature>
<keyword evidence="3" id="KW-1185">Reference proteome</keyword>
<comment type="caution">
    <text evidence="2">The sequence shown here is derived from an EMBL/GenBank/DDBJ whole genome shotgun (WGS) entry which is preliminary data.</text>
</comment>
<sequence length="74" mass="8421">MAQDELNSPKAMAPTSDTRCPGKRKSCDRPYPEYYPDFTWSVVVAENPWDEGNKRMERKGGSPQGWEEGKNKGQ</sequence>
<dbReference type="AlphaFoldDB" id="A0AAN8QR43"/>
<evidence type="ECO:0000256" key="1">
    <source>
        <dbReference type="SAM" id="MobiDB-lite"/>
    </source>
</evidence>